<dbReference type="Proteomes" id="UP000034525">
    <property type="component" value="Unassembled WGS sequence"/>
</dbReference>
<dbReference type="AlphaFoldDB" id="A0A837ICT5"/>
<evidence type="ECO:0000313" key="1">
    <source>
        <dbReference type="EMBL" id="KKT53705.1"/>
    </source>
</evidence>
<protein>
    <submittedName>
        <fullName evidence="1">Uncharacterized protein</fullName>
    </submittedName>
</protein>
<comment type="caution">
    <text evidence="1">The sequence shown here is derived from an EMBL/GenBank/DDBJ whole genome shotgun (WGS) entry which is preliminary data.</text>
</comment>
<organism evidence="1 2">
    <name type="scientific">Candidatus Woesebacteria bacterium GW2011_GWA1_44_23</name>
    <dbReference type="NCBI Taxonomy" id="1618558"/>
    <lineage>
        <taxon>Bacteria</taxon>
        <taxon>Candidatus Woeseibacteriota</taxon>
    </lineage>
</organism>
<feature type="non-terminal residue" evidence="1">
    <location>
        <position position="1"/>
    </location>
</feature>
<evidence type="ECO:0000313" key="2">
    <source>
        <dbReference type="Proteomes" id="UP000034525"/>
    </source>
</evidence>
<dbReference type="EMBL" id="LCIL01000020">
    <property type="protein sequence ID" value="KKT53705.1"/>
    <property type="molecule type" value="Genomic_DNA"/>
</dbReference>
<accession>A0A837ICT5</accession>
<sequence>IQLTTENVLTESKTGDGQYILIPKAGNLNFSEVKSYINANLQ</sequence>
<reference evidence="1 2" key="1">
    <citation type="journal article" date="2015" name="Nature">
        <title>rRNA introns, odd ribosomes, and small enigmatic genomes across a large radiation of phyla.</title>
        <authorList>
            <person name="Brown C.T."/>
            <person name="Hug L.A."/>
            <person name="Thomas B.C."/>
            <person name="Sharon I."/>
            <person name="Castelle C.J."/>
            <person name="Singh A."/>
            <person name="Wilkins M.J."/>
            <person name="Williams K.H."/>
            <person name="Banfield J.F."/>
        </authorList>
    </citation>
    <scope>NUCLEOTIDE SEQUENCE [LARGE SCALE GENOMIC DNA]</scope>
</reference>
<proteinExistence type="predicted"/>
<name>A0A837ICT5_9BACT</name>
<gene>
    <name evidence="1" type="ORF">UW47_C0020G0001</name>
</gene>